<keyword evidence="3" id="KW-1185">Reference proteome</keyword>
<dbReference type="Proteomes" id="UP000759443">
    <property type="component" value="Unassembled WGS sequence"/>
</dbReference>
<keyword evidence="1" id="KW-1133">Transmembrane helix</keyword>
<name>A0ABS4E3Y4_9HYPH</name>
<sequence length="239" mass="25355">MALYQKFLWGLLAGLALICVKIIGPDGDYVKSLISANAAEWVFYSILSLITIFLGGLSGLFCKESEPARILVFCASFPALLSAATSQTRQEIPAPSARPAEARLAPTLDIGLVTPAFAQNPANDGVCLEGSFVSQIGKAAQDYFSAASATKSYSVVIASSAKFEDAKSKADHFAQLAGSITVYVGCRKPGNAYYPIVAGPNTSQQEAATLMGRIIGEGWAPADSYISSYEYRTPIYTPQ</sequence>
<feature type="transmembrane region" description="Helical" evidence="1">
    <location>
        <begin position="43"/>
        <end position="62"/>
    </location>
</feature>
<protein>
    <recommendedName>
        <fullName evidence="4">SPOR domain-containing protein</fullName>
    </recommendedName>
</protein>
<keyword evidence="1" id="KW-0472">Membrane</keyword>
<organism evidence="2 3">
    <name type="scientific">Rhizobium halophytocola</name>
    <dbReference type="NCBI Taxonomy" id="735519"/>
    <lineage>
        <taxon>Bacteria</taxon>
        <taxon>Pseudomonadati</taxon>
        <taxon>Pseudomonadota</taxon>
        <taxon>Alphaproteobacteria</taxon>
        <taxon>Hyphomicrobiales</taxon>
        <taxon>Rhizobiaceae</taxon>
        <taxon>Rhizobium/Agrobacterium group</taxon>
        <taxon>Rhizobium</taxon>
    </lineage>
</organism>
<reference evidence="2 3" key="1">
    <citation type="submission" date="2021-03" db="EMBL/GenBank/DDBJ databases">
        <title>Genomic Encyclopedia of Type Strains, Phase IV (KMG-IV): sequencing the most valuable type-strain genomes for metagenomic binning, comparative biology and taxonomic classification.</title>
        <authorList>
            <person name="Goeker M."/>
        </authorList>
    </citation>
    <scope>NUCLEOTIDE SEQUENCE [LARGE SCALE GENOMIC DNA]</scope>
    <source>
        <strain evidence="2 3">DSM 21600</strain>
    </source>
</reference>
<comment type="caution">
    <text evidence="2">The sequence shown here is derived from an EMBL/GenBank/DDBJ whole genome shotgun (WGS) entry which is preliminary data.</text>
</comment>
<evidence type="ECO:0000256" key="1">
    <source>
        <dbReference type="SAM" id="Phobius"/>
    </source>
</evidence>
<evidence type="ECO:0000313" key="3">
    <source>
        <dbReference type="Proteomes" id="UP000759443"/>
    </source>
</evidence>
<dbReference type="EMBL" id="JAGGJU010000012">
    <property type="protein sequence ID" value="MBP1852661.1"/>
    <property type="molecule type" value="Genomic_DNA"/>
</dbReference>
<accession>A0ABS4E3Y4</accession>
<feature type="transmembrane region" description="Helical" evidence="1">
    <location>
        <begin position="7"/>
        <end position="23"/>
    </location>
</feature>
<gene>
    <name evidence="2" type="ORF">J2Z17_004119</name>
</gene>
<proteinExistence type="predicted"/>
<evidence type="ECO:0000313" key="2">
    <source>
        <dbReference type="EMBL" id="MBP1852661.1"/>
    </source>
</evidence>
<keyword evidence="1" id="KW-0812">Transmembrane</keyword>
<dbReference type="RefSeq" id="WP_209947676.1">
    <property type="nucleotide sequence ID" value="NZ_JAGGJU010000012.1"/>
</dbReference>
<evidence type="ECO:0008006" key="4">
    <source>
        <dbReference type="Google" id="ProtNLM"/>
    </source>
</evidence>